<feature type="domain" description="DUF7791" evidence="4">
    <location>
        <begin position="632"/>
        <end position="746"/>
    </location>
</feature>
<dbReference type="InterPro" id="IPR056693">
    <property type="entry name" value="DUF7791"/>
</dbReference>
<evidence type="ECO:0000256" key="1">
    <source>
        <dbReference type="ARBA" id="ARBA00022737"/>
    </source>
</evidence>
<evidence type="ECO:0008006" key="7">
    <source>
        <dbReference type="Google" id="ProtNLM"/>
    </source>
</evidence>
<protein>
    <recommendedName>
        <fullName evidence="7">NACHT domain-containing protein</fullName>
    </recommendedName>
</protein>
<dbReference type="Pfam" id="PF24883">
    <property type="entry name" value="NPHP3_N"/>
    <property type="match status" value="1"/>
</dbReference>
<evidence type="ECO:0000313" key="6">
    <source>
        <dbReference type="Proteomes" id="UP001444661"/>
    </source>
</evidence>
<organism evidence="5 6">
    <name type="scientific">Apiospora rasikravindrae</name>
    <dbReference type="NCBI Taxonomy" id="990691"/>
    <lineage>
        <taxon>Eukaryota</taxon>
        <taxon>Fungi</taxon>
        <taxon>Dikarya</taxon>
        <taxon>Ascomycota</taxon>
        <taxon>Pezizomycotina</taxon>
        <taxon>Sordariomycetes</taxon>
        <taxon>Xylariomycetidae</taxon>
        <taxon>Amphisphaeriales</taxon>
        <taxon>Apiosporaceae</taxon>
        <taxon>Apiospora</taxon>
    </lineage>
</organism>
<dbReference type="InterPro" id="IPR056884">
    <property type="entry name" value="NPHP3-like_N"/>
</dbReference>
<gene>
    <name evidence="5" type="ORF">PG993_015253</name>
</gene>
<dbReference type="SUPFAM" id="SSF52540">
    <property type="entry name" value="P-loop containing nucleoside triphosphate hydrolases"/>
    <property type="match status" value="1"/>
</dbReference>
<keyword evidence="1" id="KW-0677">Repeat</keyword>
<dbReference type="Pfam" id="PF25053">
    <property type="entry name" value="DUF7791"/>
    <property type="match status" value="1"/>
</dbReference>
<keyword evidence="6" id="KW-1185">Reference proteome</keyword>
<sequence>MDPLSALAIAAAVVQFAEVGGKLMMKKWRKYKEQREPEPPNDGSRWLREAEIEDALEQMTLLTRTIRESTDNAVSHVTPTAAEAQLLQLCHQCEETTGYFREVLAAAKQRSYQVTTHKTELERLWTEDTTEMRQRDLHVLQRSVTGIILLCLWENSKKTKKWEAEFGKKLNDVFSLLKRLEASTDGSTRPAVGADKLYWLLSSVDNNGPGGNARQNLSRGSDDGSSRNKPTPDLAYFFSHFVASDTTKIGDAFKETLSRESMNLEQIYQELTGRLWRRDWQPEEHPVTEAETRSISEPDVAEDLLELMTNGLCFETFTGRQEAIPHRFQSTYHWIFDRQPKKAPEGPPLWHSFPDWLEGTSDPVYWITGKPGSGKSTMMKYIVESPETRDYLERWSGPLPILVVSYYAWIAGHSLQKSWAGLKRTMLHQAVAKQPELISRVCPRRWALSQTLPYNRRFPNWESWELEESFNLLLASCGQTFKLAVFIDGLDEFDIDPKEVVHLIEGIASASTESLKICVASRPWTQFDDAFSDVPMLQMHQLTKEDTIAFVAGQLDRNQGFREILDVYPTQVRELKREIVAKARGVFLWVSVVVQSLLISFSEGESLYDLQATLEMLPSDISSLYDVIWARIEERNRRDGSWMIQVLVAAQGPLDCLTMWLADESRSTRADLEKVPVNFRDSAAVLLKRKLSARTRGILEIADASREYVDFSHRTARDWVQQPQVWDKIRASYGKDFDPDLVLFEAETLVLSIPHAPRGARWAGMKKALWYASHSGEREMDNARLVQLMDFFDESIQEDYVKAMWPSLGAGATGKQHWSMSQNRSLIHNGLLGLAAQFSILPYVQTKTAYGRNLPCRKPTQDYTSLLDCAVFGYEFFTGYDVTESLHLPPISVERRFATVRFLVDAGSAPGPKFDVYLAQERERCGADNLVLLHYYDEVCAYIKAKTSVRRQAKGVLGWVSSIVRSPRSG</sequence>
<comment type="caution">
    <text evidence="5">The sequence shown here is derived from an EMBL/GenBank/DDBJ whole genome shotgun (WGS) entry which is preliminary data.</text>
</comment>
<evidence type="ECO:0000313" key="5">
    <source>
        <dbReference type="EMBL" id="KAK8017064.1"/>
    </source>
</evidence>
<dbReference type="EMBL" id="JAQQWK010000014">
    <property type="protein sequence ID" value="KAK8017064.1"/>
    <property type="molecule type" value="Genomic_DNA"/>
</dbReference>
<feature type="domain" description="Nephrocystin 3-like N-terminal" evidence="3">
    <location>
        <begin position="352"/>
        <end position="522"/>
    </location>
</feature>
<dbReference type="InterPro" id="IPR027417">
    <property type="entry name" value="P-loop_NTPase"/>
</dbReference>
<dbReference type="PANTHER" id="PTHR10039:SF5">
    <property type="entry name" value="NACHT DOMAIN-CONTAINING PROTEIN"/>
    <property type="match status" value="1"/>
</dbReference>
<evidence type="ECO:0000259" key="4">
    <source>
        <dbReference type="Pfam" id="PF25053"/>
    </source>
</evidence>
<dbReference type="Proteomes" id="UP001444661">
    <property type="component" value="Unassembled WGS sequence"/>
</dbReference>
<feature type="region of interest" description="Disordered" evidence="2">
    <location>
        <begin position="209"/>
        <end position="228"/>
    </location>
</feature>
<dbReference type="PANTHER" id="PTHR10039">
    <property type="entry name" value="AMELOGENIN"/>
    <property type="match status" value="1"/>
</dbReference>
<reference evidence="5 6" key="1">
    <citation type="submission" date="2023-01" db="EMBL/GenBank/DDBJ databases">
        <title>Analysis of 21 Apiospora genomes using comparative genomics revels a genus with tremendous synthesis potential of carbohydrate active enzymes and secondary metabolites.</title>
        <authorList>
            <person name="Sorensen T."/>
        </authorList>
    </citation>
    <scope>NUCLEOTIDE SEQUENCE [LARGE SCALE GENOMIC DNA]</scope>
    <source>
        <strain evidence="5 6">CBS 33761</strain>
    </source>
</reference>
<accession>A0ABR1RQ25</accession>
<dbReference type="Gene3D" id="3.40.50.300">
    <property type="entry name" value="P-loop containing nucleotide triphosphate hydrolases"/>
    <property type="match status" value="1"/>
</dbReference>
<evidence type="ECO:0000256" key="2">
    <source>
        <dbReference type="SAM" id="MobiDB-lite"/>
    </source>
</evidence>
<name>A0ABR1RQ25_9PEZI</name>
<evidence type="ECO:0000259" key="3">
    <source>
        <dbReference type="Pfam" id="PF24883"/>
    </source>
</evidence>
<proteinExistence type="predicted"/>